<protein>
    <recommendedName>
        <fullName evidence="5">Aldose 1-epimerase</fullName>
        <ecNumber evidence="5">5.1.3.3</ecNumber>
    </recommendedName>
</protein>
<evidence type="ECO:0000256" key="1">
    <source>
        <dbReference type="ARBA" id="ARBA00005028"/>
    </source>
</evidence>
<dbReference type="Pfam" id="PF01263">
    <property type="entry name" value="Aldose_epim"/>
    <property type="match status" value="1"/>
</dbReference>
<dbReference type="SUPFAM" id="SSF74650">
    <property type="entry name" value="Galactose mutarotase-like"/>
    <property type="match status" value="1"/>
</dbReference>
<comment type="catalytic activity">
    <reaction evidence="5">
        <text>alpha-D-glucose = beta-D-glucose</text>
        <dbReference type="Rhea" id="RHEA:10264"/>
        <dbReference type="ChEBI" id="CHEBI:15903"/>
        <dbReference type="ChEBI" id="CHEBI:17925"/>
        <dbReference type="EC" id="5.1.3.3"/>
    </reaction>
</comment>
<dbReference type="InterPro" id="IPR011013">
    <property type="entry name" value="Gal_mutarotase_sf_dom"/>
</dbReference>
<evidence type="ECO:0000256" key="6">
    <source>
        <dbReference type="SAM" id="MobiDB-lite"/>
    </source>
</evidence>
<keyword evidence="3 5" id="KW-0413">Isomerase</keyword>
<dbReference type="Gene3D" id="2.70.98.10">
    <property type="match status" value="1"/>
</dbReference>
<comment type="similarity">
    <text evidence="2 5">Belongs to the aldose epimerase family.</text>
</comment>
<evidence type="ECO:0000256" key="4">
    <source>
        <dbReference type="ARBA" id="ARBA00023277"/>
    </source>
</evidence>
<evidence type="ECO:0000256" key="5">
    <source>
        <dbReference type="PIRNR" id="PIRNR005096"/>
    </source>
</evidence>
<evidence type="ECO:0000313" key="8">
    <source>
        <dbReference type="Proteomes" id="UP001551011"/>
    </source>
</evidence>
<dbReference type="EC" id="5.1.3.3" evidence="5"/>
<comment type="pathway">
    <text evidence="1 5">Carbohydrate metabolism; hexose metabolism.</text>
</comment>
<feature type="region of interest" description="Disordered" evidence="6">
    <location>
        <begin position="1"/>
        <end position="24"/>
    </location>
</feature>
<dbReference type="Proteomes" id="UP001551011">
    <property type="component" value="Unassembled WGS sequence"/>
</dbReference>
<dbReference type="InterPro" id="IPR014718">
    <property type="entry name" value="GH-type_carb-bd"/>
</dbReference>
<evidence type="ECO:0000256" key="3">
    <source>
        <dbReference type="ARBA" id="ARBA00023235"/>
    </source>
</evidence>
<comment type="caution">
    <text evidence="7">The sequence shown here is derived from an EMBL/GenBank/DDBJ whole genome shotgun (WGS) entry which is preliminary data.</text>
</comment>
<keyword evidence="8" id="KW-1185">Reference proteome</keyword>
<keyword evidence="4 5" id="KW-0119">Carbohydrate metabolism</keyword>
<dbReference type="InterPro" id="IPR015443">
    <property type="entry name" value="Aldose_1-epimerase"/>
</dbReference>
<evidence type="ECO:0000313" key="7">
    <source>
        <dbReference type="EMBL" id="MEU5710313.1"/>
    </source>
</evidence>
<reference evidence="7 8" key="1">
    <citation type="submission" date="2024-06" db="EMBL/GenBank/DDBJ databases">
        <title>The Natural Products Discovery Center: Release of the First 8490 Sequenced Strains for Exploring Actinobacteria Biosynthetic Diversity.</title>
        <authorList>
            <person name="Kalkreuter E."/>
            <person name="Kautsar S.A."/>
            <person name="Yang D."/>
            <person name="Bader C.D."/>
            <person name="Teijaro C.N."/>
            <person name="Fluegel L."/>
            <person name="Davis C.M."/>
            <person name="Simpson J.R."/>
            <person name="Lauterbach L."/>
            <person name="Steele A.D."/>
            <person name="Gui C."/>
            <person name="Meng S."/>
            <person name="Li G."/>
            <person name="Viehrig K."/>
            <person name="Ye F."/>
            <person name="Su P."/>
            <person name="Kiefer A.F."/>
            <person name="Nichols A."/>
            <person name="Cepeda A.J."/>
            <person name="Yan W."/>
            <person name="Fan B."/>
            <person name="Jiang Y."/>
            <person name="Adhikari A."/>
            <person name="Zheng C.-J."/>
            <person name="Schuster L."/>
            <person name="Cowan T.M."/>
            <person name="Smanski M.J."/>
            <person name="Chevrette M.G."/>
            <person name="De Carvalho L.P.S."/>
            <person name="Shen B."/>
        </authorList>
    </citation>
    <scope>NUCLEOTIDE SEQUENCE [LARGE SCALE GENOMIC DNA]</scope>
    <source>
        <strain evidence="7 8">NPDC020594</strain>
    </source>
</reference>
<dbReference type="PANTHER" id="PTHR10091:SF0">
    <property type="entry name" value="GALACTOSE MUTAROTASE"/>
    <property type="match status" value="1"/>
</dbReference>
<dbReference type="CDD" id="cd09019">
    <property type="entry name" value="galactose_mutarotase_like"/>
    <property type="match status" value="1"/>
</dbReference>
<dbReference type="GO" id="GO:0016853">
    <property type="term" value="F:isomerase activity"/>
    <property type="evidence" value="ECO:0007669"/>
    <property type="project" value="UniProtKB-KW"/>
</dbReference>
<dbReference type="PIRSF" id="PIRSF005096">
    <property type="entry name" value="GALM"/>
    <property type="match status" value="1"/>
</dbReference>
<dbReference type="EMBL" id="JBFAEG010000019">
    <property type="protein sequence ID" value="MEU5710313.1"/>
    <property type="molecule type" value="Genomic_DNA"/>
</dbReference>
<dbReference type="RefSeq" id="WP_030644574.1">
    <property type="nucleotide sequence ID" value="NZ_JBFAEG010000019.1"/>
</dbReference>
<proteinExistence type="inferred from homology"/>
<accession>A0ABV3AEC2</accession>
<gene>
    <name evidence="7" type="ORF">AB0H04_26135</name>
</gene>
<sequence>MHARKESVGVTAGHPGQGPRPVDAYELDTGDGLAIVVWTYGATLVEVRVPDRHGRQENVVLRHARLRDYEDRRGNPYLGATVGRFCRNIAYGKFTLDGRSYQLDLNDRRHHIHGGAYGFDRVVWDAELTRTADALTLRLRYLSPDGDQGYPGALAAETSYRVEAGGRLTFEHRATTSASTIVGFTNHAYWNLGGSGDGGVIDDHRLRLNATHMLPFDDEFLPVAGPAPVHGTEYDFTTARRLGRTRIDNFFTLSDPAWAAEMSDPTSGRRMRVVTDQPGIGLYSADRYARSRAGLCLETGAWPDAANRPEFPSARLDPDGVYTSRTTHHFTVD</sequence>
<dbReference type="PANTHER" id="PTHR10091">
    <property type="entry name" value="ALDOSE-1-EPIMERASE"/>
    <property type="match status" value="1"/>
</dbReference>
<organism evidence="7 8">
    <name type="scientific">Streptomyces flaveolus</name>
    <dbReference type="NCBI Taxonomy" id="67297"/>
    <lineage>
        <taxon>Bacteria</taxon>
        <taxon>Bacillati</taxon>
        <taxon>Actinomycetota</taxon>
        <taxon>Actinomycetes</taxon>
        <taxon>Kitasatosporales</taxon>
        <taxon>Streptomycetaceae</taxon>
        <taxon>Streptomyces</taxon>
    </lineage>
</organism>
<dbReference type="InterPro" id="IPR008183">
    <property type="entry name" value="Aldose_1/G6P_1-epimerase"/>
</dbReference>
<name>A0ABV3AEC2_9ACTN</name>
<dbReference type="InterPro" id="IPR047215">
    <property type="entry name" value="Galactose_mutarotase-like"/>
</dbReference>
<evidence type="ECO:0000256" key="2">
    <source>
        <dbReference type="ARBA" id="ARBA00006206"/>
    </source>
</evidence>